<dbReference type="InterPro" id="IPR003658">
    <property type="entry name" value="Anti-sigma_ant"/>
</dbReference>
<evidence type="ECO:0000256" key="2">
    <source>
        <dbReference type="RuleBase" id="RU003749"/>
    </source>
</evidence>
<feature type="domain" description="STAS" evidence="4">
    <location>
        <begin position="36"/>
        <end position="134"/>
    </location>
</feature>
<dbReference type="SUPFAM" id="SSF52091">
    <property type="entry name" value="SpoIIaa-like"/>
    <property type="match status" value="1"/>
</dbReference>
<dbReference type="EMBL" id="BAAAYK010000038">
    <property type="protein sequence ID" value="GAA3357742.1"/>
    <property type="molecule type" value="Genomic_DNA"/>
</dbReference>
<sequence length="137" mass="14984">MTTPDPTENPTETGHRAASAPPRFRVQVSYPDRESIVVEPGGEIDAETIDHLEEVLWPRLSAQVRTIVVDLSGVGFLSVAGMQLLKQAHLDARSRGVELRLVTAHREVTHALEVAGLDTAMRCFPTTAQALARFDES</sequence>
<evidence type="ECO:0000256" key="1">
    <source>
        <dbReference type="ARBA" id="ARBA00009013"/>
    </source>
</evidence>
<dbReference type="Proteomes" id="UP001500483">
    <property type="component" value="Unassembled WGS sequence"/>
</dbReference>
<dbReference type="NCBIfam" id="TIGR00377">
    <property type="entry name" value="ant_ant_sig"/>
    <property type="match status" value="1"/>
</dbReference>
<comment type="similarity">
    <text evidence="1 2">Belongs to the anti-sigma-factor antagonist family.</text>
</comment>
<dbReference type="PANTHER" id="PTHR33495">
    <property type="entry name" value="ANTI-SIGMA FACTOR ANTAGONIST TM_1081-RELATED-RELATED"/>
    <property type="match status" value="1"/>
</dbReference>
<evidence type="ECO:0000313" key="5">
    <source>
        <dbReference type="EMBL" id="GAA3357742.1"/>
    </source>
</evidence>
<accession>A0ABP6RRH8</accession>
<proteinExistence type="inferred from homology"/>
<feature type="region of interest" description="Disordered" evidence="3">
    <location>
        <begin position="1"/>
        <end position="23"/>
    </location>
</feature>
<dbReference type="PANTHER" id="PTHR33495:SF2">
    <property type="entry name" value="ANTI-SIGMA FACTOR ANTAGONIST TM_1081-RELATED"/>
    <property type="match status" value="1"/>
</dbReference>
<organism evidence="5 6">
    <name type="scientific">Saccharopolyspora gregorii</name>
    <dbReference type="NCBI Taxonomy" id="33914"/>
    <lineage>
        <taxon>Bacteria</taxon>
        <taxon>Bacillati</taxon>
        <taxon>Actinomycetota</taxon>
        <taxon>Actinomycetes</taxon>
        <taxon>Pseudonocardiales</taxon>
        <taxon>Pseudonocardiaceae</taxon>
        <taxon>Saccharopolyspora</taxon>
    </lineage>
</organism>
<dbReference type="CDD" id="cd07043">
    <property type="entry name" value="STAS_anti-anti-sigma_factors"/>
    <property type="match status" value="1"/>
</dbReference>
<dbReference type="Gene3D" id="3.30.750.24">
    <property type="entry name" value="STAS domain"/>
    <property type="match status" value="1"/>
</dbReference>
<gene>
    <name evidence="5" type="ORF">GCM10020366_27020</name>
</gene>
<dbReference type="Pfam" id="PF01740">
    <property type="entry name" value="STAS"/>
    <property type="match status" value="1"/>
</dbReference>
<reference evidence="6" key="1">
    <citation type="journal article" date="2019" name="Int. J. Syst. Evol. Microbiol.">
        <title>The Global Catalogue of Microorganisms (GCM) 10K type strain sequencing project: providing services to taxonomists for standard genome sequencing and annotation.</title>
        <authorList>
            <consortium name="The Broad Institute Genomics Platform"/>
            <consortium name="The Broad Institute Genome Sequencing Center for Infectious Disease"/>
            <person name="Wu L."/>
            <person name="Ma J."/>
        </authorList>
    </citation>
    <scope>NUCLEOTIDE SEQUENCE [LARGE SCALE GENOMIC DNA]</scope>
    <source>
        <strain evidence="6">JCM 9687</strain>
    </source>
</reference>
<evidence type="ECO:0000259" key="4">
    <source>
        <dbReference type="PROSITE" id="PS50801"/>
    </source>
</evidence>
<evidence type="ECO:0000256" key="3">
    <source>
        <dbReference type="SAM" id="MobiDB-lite"/>
    </source>
</evidence>
<keyword evidence="6" id="KW-1185">Reference proteome</keyword>
<dbReference type="PROSITE" id="PS50801">
    <property type="entry name" value="STAS"/>
    <property type="match status" value="1"/>
</dbReference>
<dbReference type="RefSeq" id="WP_344926712.1">
    <property type="nucleotide sequence ID" value="NZ_BAAAYK010000038.1"/>
</dbReference>
<dbReference type="InterPro" id="IPR002645">
    <property type="entry name" value="STAS_dom"/>
</dbReference>
<dbReference type="InterPro" id="IPR036513">
    <property type="entry name" value="STAS_dom_sf"/>
</dbReference>
<feature type="compositionally biased region" description="Low complexity" evidence="3">
    <location>
        <begin position="1"/>
        <end position="12"/>
    </location>
</feature>
<protein>
    <recommendedName>
        <fullName evidence="2">Anti-sigma factor antagonist</fullName>
    </recommendedName>
</protein>
<name>A0ABP6RRH8_9PSEU</name>
<evidence type="ECO:0000313" key="6">
    <source>
        <dbReference type="Proteomes" id="UP001500483"/>
    </source>
</evidence>
<comment type="caution">
    <text evidence="5">The sequence shown here is derived from an EMBL/GenBank/DDBJ whole genome shotgun (WGS) entry which is preliminary data.</text>
</comment>